<evidence type="ECO:0000313" key="6">
    <source>
        <dbReference type="EnsemblPlants" id="KRH55629"/>
    </source>
</evidence>
<organism evidence="6">
    <name type="scientific">Glycine max</name>
    <name type="common">Soybean</name>
    <name type="synonym">Glycine hispida</name>
    <dbReference type="NCBI Taxonomy" id="3847"/>
    <lineage>
        <taxon>Eukaryota</taxon>
        <taxon>Viridiplantae</taxon>
        <taxon>Streptophyta</taxon>
        <taxon>Embryophyta</taxon>
        <taxon>Tracheophyta</taxon>
        <taxon>Spermatophyta</taxon>
        <taxon>Magnoliopsida</taxon>
        <taxon>eudicotyledons</taxon>
        <taxon>Gunneridae</taxon>
        <taxon>Pentapetalae</taxon>
        <taxon>rosids</taxon>
        <taxon>fabids</taxon>
        <taxon>Fabales</taxon>
        <taxon>Fabaceae</taxon>
        <taxon>Papilionoideae</taxon>
        <taxon>50 kb inversion clade</taxon>
        <taxon>NPAAA clade</taxon>
        <taxon>indigoferoid/millettioid clade</taxon>
        <taxon>Phaseoleae</taxon>
        <taxon>Glycine</taxon>
        <taxon>Glycine subgen. Soja</taxon>
    </lineage>
</organism>
<dbReference type="PANTHER" id="PTHR11017">
    <property type="entry name" value="LEUCINE-RICH REPEAT-CONTAINING PROTEIN"/>
    <property type="match status" value="1"/>
</dbReference>
<evidence type="ECO:0000259" key="4">
    <source>
        <dbReference type="Pfam" id="PF23282"/>
    </source>
</evidence>
<dbReference type="Gramene" id="KRH55629">
    <property type="protein sequence ID" value="KRH55629"/>
    <property type="gene ID" value="GLYMA_06G267600"/>
</dbReference>
<keyword evidence="7" id="KW-1185">Reference proteome</keyword>
<dbReference type="GO" id="GO:0006952">
    <property type="term" value="P:defense response"/>
    <property type="evidence" value="ECO:0007669"/>
    <property type="project" value="InterPro"/>
</dbReference>
<dbReference type="Gene3D" id="3.40.50.300">
    <property type="entry name" value="P-loop containing nucleotide triphosphate hydrolases"/>
    <property type="match status" value="1"/>
</dbReference>
<keyword evidence="1" id="KW-0433">Leucine-rich repeat</keyword>
<proteinExistence type="predicted"/>
<dbReference type="Pfam" id="PF23282">
    <property type="entry name" value="WHD_ROQ1"/>
    <property type="match status" value="1"/>
</dbReference>
<dbReference type="PANTHER" id="PTHR11017:SF431">
    <property type="entry name" value="ADP-RIBOSYL CYCLASE_CYCLIC ADP-RIBOSE HYDROLASE"/>
    <property type="match status" value="1"/>
</dbReference>
<dbReference type="Gene3D" id="1.10.8.430">
    <property type="entry name" value="Helical domain of apoptotic protease-activating factors"/>
    <property type="match status" value="1"/>
</dbReference>
<dbReference type="EnsemblPlants" id="KRH55629">
    <property type="protein sequence ID" value="KRH55629"/>
    <property type="gene ID" value="GLYMA_06G267600"/>
</dbReference>
<reference evidence="6" key="2">
    <citation type="submission" date="2018-02" db="UniProtKB">
        <authorList>
            <consortium name="EnsemblPlants"/>
        </authorList>
    </citation>
    <scope>IDENTIFICATION</scope>
    <source>
        <strain evidence="6">Williams 82</strain>
    </source>
</reference>
<sequence length="199" mass="22902">MIGIHGMGGVGKSTLARAVYNLHTDHFDDSCFLQNEINLGNDVDEHKQLQAIVGKFVWSKSESEFGTRVILIITIRDKQLLTSYGVKRTNEVKELTLEVIGSNLFGKSIKEWESTIKQYQRIPNKEILKILKVSFDALEKEDKSVFLDINCCFKGYKRREIEDILHSLYDNCMKYHIGVLVDKSHTDSINKYAFYIGYL</sequence>
<keyword evidence="2" id="KW-0677">Repeat</keyword>
<gene>
    <name evidence="5" type="ORF">GLYMA_06G267600</name>
</gene>
<dbReference type="InterPro" id="IPR042197">
    <property type="entry name" value="Apaf_helical"/>
</dbReference>
<dbReference type="InterPro" id="IPR002182">
    <property type="entry name" value="NB-ARC"/>
</dbReference>
<evidence type="ECO:0000259" key="3">
    <source>
        <dbReference type="Pfam" id="PF00931"/>
    </source>
</evidence>
<evidence type="ECO:0000313" key="5">
    <source>
        <dbReference type="EMBL" id="KRH55629.1"/>
    </source>
</evidence>
<feature type="domain" description="NB-ARC" evidence="3">
    <location>
        <begin position="1"/>
        <end position="31"/>
    </location>
</feature>
<dbReference type="InParanoid" id="K7KXN3"/>
<evidence type="ECO:0000313" key="7">
    <source>
        <dbReference type="Proteomes" id="UP000008827"/>
    </source>
</evidence>
<dbReference type="PaxDb" id="3847-GLYMA06G41756.1"/>
<name>K7KXN3_SOYBN</name>
<dbReference type="InterPro" id="IPR044974">
    <property type="entry name" value="Disease_R_plants"/>
</dbReference>
<reference evidence="5 6" key="1">
    <citation type="journal article" date="2010" name="Nature">
        <title>Genome sequence of the palaeopolyploid soybean.</title>
        <authorList>
            <person name="Schmutz J."/>
            <person name="Cannon S.B."/>
            <person name="Schlueter J."/>
            <person name="Ma J."/>
            <person name="Mitros T."/>
            <person name="Nelson W."/>
            <person name="Hyten D.L."/>
            <person name="Song Q."/>
            <person name="Thelen J.J."/>
            <person name="Cheng J."/>
            <person name="Xu D."/>
            <person name="Hellsten U."/>
            <person name="May G.D."/>
            <person name="Yu Y."/>
            <person name="Sakurai T."/>
            <person name="Umezawa T."/>
            <person name="Bhattacharyya M.K."/>
            <person name="Sandhu D."/>
            <person name="Valliyodan B."/>
            <person name="Lindquist E."/>
            <person name="Peto M."/>
            <person name="Grant D."/>
            <person name="Shu S."/>
            <person name="Goodstein D."/>
            <person name="Barry K."/>
            <person name="Futrell-Griggs M."/>
            <person name="Abernathy B."/>
            <person name="Du J."/>
            <person name="Tian Z."/>
            <person name="Zhu L."/>
            <person name="Gill N."/>
            <person name="Joshi T."/>
            <person name="Libault M."/>
            <person name="Sethuraman A."/>
            <person name="Zhang X.-C."/>
            <person name="Shinozaki K."/>
            <person name="Nguyen H.T."/>
            <person name="Wing R.A."/>
            <person name="Cregan P."/>
            <person name="Specht J."/>
            <person name="Grimwood J."/>
            <person name="Rokhsar D."/>
            <person name="Stacey G."/>
            <person name="Shoemaker R.C."/>
            <person name="Jackson S.A."/>
        </authorList>
    </citation>
    <scope>NUCLEOTIDE SEQUENCE [LARGE SCALE GENOMIC DNA]</scope>
    <source>
        <strain evidence="6">cv. Williams 82</strain>
        <tissue evidence="5">Callus</tissue>
    </source>
</reference>
<dbReference type="AlphaFoldDB" id="K7KXN3"/>
<dbReference type="Pfam" id="PF00931">
    <property type="entry name" value="NB-ARC"/>
    <property type="match status" value="1"/>
</dbReference>
<dbReference type="EMBL" id="CM000839">
    <property type="protein sequence ID" value="KRH55629.1"/>
    <property type="molecule type" value="Genomic_DNA"/>
</dbReference>
<feature type="domain" description="Disease resistance protein Roq1-like winged-helix" evidence="4">
    <location>
        <begin position="139"/>
        <end position="186"/>
    </location>
</feature>
<dbReference type="Proteomes" id="UP000008827">
    <property type="component" value="Chromosome 6"/>
</dbReference>
<evidence type="ECO:0000256" key="1">
    <source>
        <dbReference type="ARBA" id="ARBA00022614"/>
    </source>
</evidence>
<reference evidence="5" key="3">
    <citation type="submission" date="2018-07" db="EMBL/GenBank/DDBJ databases">
        <title>WGS assembly of Glycine max.</title>
        <authorList>
            <person name="Schmutz J."/>
            <person name="Cannon S."/>
            <person name="Schlueter J."/>
            <person name="Ma J."/>
            <person name="Mitros T."/>
            <person name="Nelson W."/>
            <person name="Hyten D."/>
            <person name="Song Q."/>
            <person name="Thelen J."/>
            <person name="Cheng J."/>
            <person name="Xu D."/>
            <person name="Hellsten U."/>
            <person name="May G."/>
            <person name="Yu Y."/>
            <person name="Sakurai T."/>
            <person name="Umezawa T."/>
            <person name="Bhattacharyya M."/>
            <person name="Sandhu D."/>
            <person name="Valliyodan B."/>
            <person name="Lindquist E."/>
            <person name="Peto M."/>
            <person name="Grant D."/>
            <person name="Shu S."/>
            <person name="Goodstein D."/>
            <person name="Barry K."/>
            <person name="Futrell-Griggs M."/>
            <person name="Abernathy B."/>
            <person name="Du J."/>
            <person name="Tian Z."/>
            <person name="Zhu L."/>
            <person name="Gill N."/>
            <person name="Joshi T."/>
            <person name="Libault M."/>
            <person name="Sethuraman A."/>
            <person name="Zhang X."/>
            <person name="Shinozaki K."/>
            <person name="Nguyen H."/>
            <person name="Wing R."/>
            <person name="Cregan P."/>
            <person name="Specht J."/>
            <person name="Grimwood J."/>
            <person name="Rokhsar D."/>
            <person name="Stacey G."/>
            <person name="Shoemaker R."/>
            <person name="Jackson S."/>
        </authorList>
    </citation>
    <scope>NUCLEOTIDE SEQUENCE</scope>
    <source>
        <tissue evidence="5">Callus</tissue>
    </source>
</reference>
<dbReference type="InterPro" id="IPR027417">
    <property type="entry name" value="P-loop_NTPase"/>
</dbReference>
<protein>
    <submittedName>
        <fullName evidence="5 6">Uncharacterized protein</fullName>
    </submittedName>
</protein>
<dbReference type="SUPFAM" id="SSF52540">
    <property type="entry name" value="P-loop containing nucleoside triphosphate hydrolases"/>
    <property type="match status" value="1"/>
</dbReference>
<evidence type="ECO:0000256" key="2">
    <source>
        <dbReference type="ARBA" id="ARBA00022737"/>
    </source>
</evidence>
<dbReference type="GO" id="GO:0043531">
    <property type="term" value="F:ADP binding"/>
    <property type="evidence" value="ECO:0007669"/>
    <property type="project" value="InterPro"/>
</dbReference>
<dbReference type="InterPro" id="IPR058192">
    <property type="entry name" value="WHD_ROQ1-like"/>
</dbReference>
<dbReference type="HOGENOM" id="CLU_1374359_0_0_1"/>
<accession>K7KXN3</accession>